<keyword evidence="2" id="KW-1185">Reference proteome</keyword>
<dbReference type="Proteomes" id="UP000657421">
    <property type="component" value="Unassembled WGS sequence"/>
</dbReference>
<dbReference type="PROSITE" id="PS51257">
    <property type="entry name" value="PROKAR_LIPOPROTEIN"/>
    <property type="match status" value="1"/>
</dbReference>
<dbReference type="RefSeq" id="WP_249307807.1">
    <property type="nucleotide sequence ID" value="NZ_JACRSZ010000005.1"/>
</dbReference>
<protein>
    <submittedName>
        <fullName evidence="1">Uncharacterized protein</fullName>
    </submittedName>
</protein>
<dbReference type="EMBL" id="JACRSZ010000005">
    <property type="protein sequence ID" value="MBC8572778.1"/>
    <property type="molecule type" value="Genomic_DNA"/>
</dbReference>
<gene>
    <name evidence="1" type="ORF">H8716_06715</name>
</gene>
<evidence type="ECO:0000313" key="1">
    <source>
        <dbReference type="EMBL" id="MBC8572778.1"/>
    </source>
</evidence>
<proteinExistence type="predicted"/>
<organism evidence="1 2">
    <name type="scientific">Jingyaoa shaoxingensis</name>
    <dbReference type="NCBI Taxonomy" id="2763671"/>
    <lineage>
        <taxon>Bacteria</taxon>
        <taxon>Bacillati</taxon>
        <taxon>Bacillota</taxon>
        <taxon>Clostridia</taxon>
        <taxon>Lachnospirales</taxon>
        <taxon>Lachnospiraceae</taxon>
        <taxon>Jingyaoa</taxon>
    </lineage>
</organism>
<sequence length="111" mass="12496">MNRFQKQKNVGKNVRSLAAPALLAVAVIGCVWNGITSVSDQAARQEKKSLEEAIRRDMVTCYAMEGVYPESLDYLKEHYGLTYDETRYIVNYEVMGSNLMPDVTVLEKQGS</sequence>
<evidence type="ECO:0000313" key="2">
    <source>
        <dbReference type="Proteomes" id="UP000657421"/>
    </source>
</evidence>
<name>A0ABR7N8Q3_9FIRM</name>
<accession>A0ABR7N8Q3</accession>
<comment type="caution">
    <text evidence="1">The sequence shown here is derived from an EMBL/GenBank/DDBJ whole genome shotgun (WGS) entry which is preliminary data.</text>
</comment>
<reference evidence="1 2" key="1">
    <citation type="submission" date="2020-08" db="EMBL/GenBank/DDBJ databases">
        <title>Genome public.</title>
        <authorList>
            <person name="Liu C."/>
            <person name="Sun Q."/>
        </authorList>
    </citation>
    <scope>NUCLEOTIDE SEQUENCE [LARGE SCALE GENOMIC DNA]</scope>
    <source>
        <strain evidence="1 2">NSJ-46</strain>
    </source>
</reference>